<evidence type="ECO:0000313" key="2">
    <source>
        <dbReference type="EMBL" id="OQR90894.1"/>
    </source>
</evidence>
<organism evidence="2 3">
    <name type="scientific">Achlya hypogyna</name>
    <name type="common">Oomycete</name>
    <name type="synonym">Protoachlya hypogyna</name>
    <dbReference type="NCBI Taxonomy" id="1202772"/>
    <lineage>
        <taxon>Eukaryota</taxon>
        <taxon>Sar</taxon>
        <taxon>Stramenopiles</taxon>
        <taxon>Oomycota</taxon>
        <taxon>Saprolegniomycetes</taxon>
        <taxon>Saprolegniales</taxon>
        <taxon>Achlyaceae</taxon>
        <taxon>Achlya</taxon>
    </lineage>
</organism>
<feature type="compositionally biased region" description="Acidic residues" evidence="1">
    <location>
        <begin position="185"/>
        <end position="202"/>
    </location>
</feature>
<proteinExistence type="predicted"/>
<dbReference type="OrthoDB" id="71566at2759"/>
<dbReference type="AlphaFoldDB" id="A0A1V9YYK3"/>
<reference evidence="2 3" key="1">
    <citation type="journal article" date="2014" name="Genome Biol. Evol.">
        <title>The secreted proteins of Achlya hypogyna and Thraustotheca clavata identify the ancestral oomycete secretome and reveal gene acquisitions by horizontal gene transfer.</title>
        <authorList>
            <person name="Misner I."/>
            <person name="Blouin N."/>
            <person name="Leonard G."/>
            <person name="Richards T.A."/>
            <person name="Lane C.E."/>
        </authorList>
    </citation>
    <scope>NUCLEOTIDE SEQUENCE [LARGE SCALE GENOMIC DNA]</scope>
    <source>
        <strain evidence="2 3">ATCC 48635</strain>
    </source>
</reference>
<protein>
    <submittedName>
        <fullName evidence="2">Uncharacterized protein</fullName>
    </submittedName>
</protein>
<accession>A0A1V9YYK3</accession>
<feature type="region of interest" description="Disordered" evidence="1">
    <location>
        <begin position="177"/>
        <end position="202"/>
    </location>
</feature>
<comment type="caution">
    <text evidence="2">The sequence shown here is derived from an EMBL/GenBank/DDBJ whole genome shotgun (WGS) entry which is preliminary data.</text>
</comment>
<keyword evidence="3" id="KW-1185">Reference proteome</keyword>
<dbReference type="Proteomes" id="UP000243579">
    <property type="component" value="Unassembled WGS sequence"/>
</dbReference>
<name>A0A1V9YYK3_ACHHY</name>
<evidence type="ECO:0000313" key="3">
    <source>
        <dbReference type="Proteomes" id="UP000243579"/>
    </source>
</evidence>
<sequence length="293" mass="33218">MFPFFQGVVDAACPSSVLRRELALLHASLHAKTAECAALTSQVASLQVALSRRNDEYEEVVAALGQAQRVIRVFRTETDAYLDAVESSRRAIKRLEADLQVQHALNLEAKISRMSLELQMIRHRNETDEVIHGLEAQLRMAHDQVNMCERREAHAEEVEADALHARVLRYLNDAPRSSWTSTVNTDEDIMSDDDEDDDSDDEATEVLPIVVRPRSASACEPSRQRSSSMKKLLASLRHSSPSTRHQLSQAFYRRFKMTRAAKCNIHVRIFEKNGVSRWRLSHAMTPCTRAQIV</sequence>
<evidence type="ECO:0000256" key="1">
    <source>
        <dbReference type="SAM" id="MobiDB-lite"/>
    </source>
</evidence>
<dbReference type="EMBL" id="JNBR01000572">
    <property type="protein sequence ID" value="OQR90894.1"/>
    <property type="molecule type" value="Genomic_DNA"/>
</dbReference>
<gene>
    <name evidence="2" type="ORF">ACHHYP_05158</name>
</gene>